<sequence>MKGKELEKLFYLYTFRNSRSKFSSKFQIFLCTKTIVHSEANFGSETVFRVHGSDLENWYNDDCSNYKGHEQP</sequence>
<accession>A0A1A8VUY1</accession>
<dbReference type="EMBL" id="FLQU01000220">
    <property type="protein sequence ID" value="SBS82634.1"/>
    <property type="molecule type" value="Genomic_DNA"/>
</dbReference>
<gene>
    <name evidence="1" type="ORF">POVCU2_0016240</name>
</gene>
<organism evidence="1 2">
    <name type="scientific">Plasmodium ovale curtisi</name>
    <dbReference type="NCBI Taxonomy" id="864141"/>
    <lineage>
        <taxon>Eukaryota</taxon>
        <taxon>Sar</taxon>
        <taxon>Alveolata</taxon>
        <taxon>Apicomplexa</taxon>
        <taxon>Aconoidasida</taxon>
        <taxon>Haemosporida</taxon>
        <taxon>Plasmodiidae</taxon>
        <taxon>Plasmodium</taxon>
        <taxon>Plasmodium (Plasmodium)</taxon>
    </lineage>
</organism>
<dbReference type="AlphaFoldDB" id="A0A1A8VUY1"/>
<name>A0A1A8VUY1_PLAOA</name>
<evidence type="ECO:0000313" key="1">
    <source>
        <dbReference type="EMBL" id="SBS82634.1"/>
    </source>
</evidence>
<evidence type="ECO:0000313" key="2">
    <source>
        <dbReference type="Proteomes" id="UP000078560"/>
    </source>
</evidence>
<reference evidence="2" key="1">
    <citation type="submission" date="2016-05" db="EMBL/GenBank/DDBJ databases">
        <authorList>
            <person name="Naeem Raeece"/>
        </authorList>
    </citation>
    <scope>NUCLEOTIDE SEQUENCE [LARGE SCALE GENOMIC DNA]</scope>
</reference>
<dbReference type="Proteomes" id="UP000078560">
    <property type="component" value="Unassembled WGS sequence"/>
</dbReference>
<proteinExistence type="predicted"/>
<protein>
    <submittedName>
        <fullName evidence="1">Uncharacterized protein</fullName>
    </submittedName>
</protein>